<dbReference type="AlphaFoldDB" id="A0A5N5WE54"/>
<comment type="similarity">
    <text evidence="2">Belongs to the MoaE family.</text>
</comment>
<comment type="catalytic activity">
    <reaction evidence="8">
        <text>2 [molybdopterin-synthase sulfur-carrier protein]-C-terminal-Gly-aminoethanethioate + cyclic pyranopterin phosphate + H2O = molybdopterin + 2 [molybdopterin-synthase sulfur-carrier protein]-C-terminal Gly-Gly + 2 H(+)</text>
        <dbReference type="Rhea" id="RHEA:26333"/>
        <dbReference type="Rhea" id="RHEA-COMP:12202"/>
        <dbReference type="Rhea" id="RHEA-COMP:19907"/>
        <dbReference type="ChEBI" id="CHEBI:15377"/>
        <dbReference type="ChEBI" id="CHEBI:15378"/>
        <dbReference type="ChEBI" id="CHEBI:58698"/>
        <dbReference type="ChEBI" id="CHEBI:59648"/>
        <dbReference type="ChEBI" id="CHEBI:90778"/>
        <dbReference type="ChEBI" id="CHEBI:232372"/>
        <dbReference type="EC" id="2.8.1.12"/>
    </reaction>
</comment>
<proteinExistence type="inferred from homology"/>
<evidence type="ECO:0000313" key="16">
    <source>
        <dbReference type="Proteomes" id="UP000327000"/>
    </source>
</evidence>
<evidence type="ECO:0000256" key="1">
    <source>
        <dbReference type="ARBA" id="ARBA00005046"/>
    </source>
</evidence>
<dbReference type="PANTHER" id="PTHR23404">
    <property type="entry name" value="MOLYBDOPTERIN SYNTHASE RELATED"/>
    <property type="match status" value="1"/>
</dbReference>
<evidence type="ECO:0000256" key="4">
    <source>
        <dbReference type="ARBA" id="ARBA00022679"/>
    </source>
</evidence>
<evidence type="ECO:0000256" key="12">
    <source>
        <dbReference type="ARBA" id="ARBA00080680"/>
    </source>
</evidence>
<dbReference type="Proteomes" id="UP000327000">
    <property type="component" value="Unassembled WGS sequence"/>
</dbReference>
<comment type="function">
    <text evidence="6">Converts molybdopterin precursor Z into molybdopterin. This requires the incorporation of two sulfur atoms into precursor Z to generate a dithiolene group. The sulfur is provided by MoaD.</text>
</comment>
<accession>A0A5N5WE54</accession>
<evidence type="ECO:0000256" key="9">
    <source>
        <dbReference type="ARBA" id="ARBA00072424"/>
    </source>
</evidence>
<dbReference type="GO" id="GO:0006777">
    <property type="term" value="P:Mo-molybdopterin cofactor biosynthetic process"/>
    <property type="evidence" value="ECO:0007669"/>
    <property type="project" value="UniProtKB-KW"/>
</dbReference>
<evidence type="ECO:0000256" key="11">
    <source>
        <dbReference type="ARBA" id="ARBA00078352"/>
    </source>
</evidence>
<dbReference type="EMBL" id="VOKX01000007">
    <property type="protein sequence ID" value="KAB7851063.1"/>
    <property type="molecule type" value="Genomic_DNA"/>
</dbReference>
<evidence type="ECO:0000256" key="10">
    <source>
        <dbReference type="ARBA" id="ARBA00076955"/>
    </source>
</evidence>
<keyword evidence="16" id="KW-1185">Reference proteome</keyword>
<dbReference type="Gene3D" id="3.90.1170.40">
    <property type="entry name" value="Molybdopterin biosynthesis MoaE subunit"/>
    <property type="match status" value="1"/>
</dbReference>
<evidence type="ECO:0000256" key="5">
    <source>
        <dbReference type="ARBA" id="ARBA00023150"/>
    </source>
</evidence>
<dbReference type="GO" id="GO:0030366">
    <property type="term" value="F:molybdopterin synthase activity"/>
    <property type="evidence" value="ECO:0007669"/>
    <property type="project" value="UniProtKB-EC"/>
</dbReference>
<dbReference type="EC" id="2.8.1.12" evidence="3"/>
<name>A0A5N5WE54_STRMB</name>
<evidence type="ECO:0000313" key="15">
    <source>
        <dbReference type="EMBL" id="KAB7851063.1"/>
    </source>
</evidence>
<dbReference type="SUPFAM" id="SSF54690">
    <property type="entry name" value="Molybdopterin synthase subunit MoaE"/>
    <property type="match status" value="1"/>
</dbReference>
<evidence type="ECO:0000256" key="7">
    <source>
        <dbReference type="ARBA" id="ARBA00026066"/>
    </source>
</evidence>
<evidence type="ECO:0000256" key="8">
    <source>
        <dbReference type="ARBA" id="ARBA00049878"/>
    </source>
</evidence>
<gene>
    <name evidence="15" type="ORF">FRZ00_02685</name>
</gene>
<sequence>MGRMSRTYEDPSGPAVPDPGPLRLVAIRETPLSLDEVFAAVGDPAAGGTALFVGTVRDHDGGASVAGLGYSAHPTAEEALRRVAEKVAADFPVRALAAVHRVGELTIGDLAVVVAVSCPHRAEAFEACRRLIDDLKREVPIWKHQVFSDGTEEWVGV</sequence>
<dbReference type="FunFam" id="3.90.1170.40:FF:000004">
    <property type="entry name" value="Molybdopterin biosynthesis protein MoeE"/>
    <property type="match status" value="1"/>
</dbReference>
<reference evidence="15 16" key="1">
    <citation type="journal article" date="2019" name="Microb. Cell Fact.">
        <title>Exploring novel herbicidin analogues by transcriptional regulator overexpression and MS/MS molecular networking.</title>
        <authorList>
            <person name="Shi Y."/>
            <person name="Gu R."/>
            <person name="Li Y."/>
            <person name="Wang X."/>
            <person name="Ren W."/>
            <person name="Li X."/>
            <person name="Wang L."/>
            <person name="Xie Y."/>
            <person name="Hong B."/>
        </authorList>
    </citation>
    <scope>NUCLEOTIDE SEQUENCE [LARGE SCALE GENOMIC DNA]</scope>
    <source>
        <strain evidence="15 16">US-43</strain>
    </source>
</reference>
<dbReference type="Pfam" id="PF02391">
    <property type="entry name" value="MoaE"/>
    <property type="match status" value="1"/>
</dbReference>
<evidence type="ECO:0000256" key="6">
    <source>
        <dbReference type="ARBA" id="ARBA00025448"/>
    </source>
</evidence>
<dbReference type="InterPro" id="IPR003448">
    <property type="entry name" value="Mopterin_biosynth_MoaE"/>
</dbReference>
<dbReference type="CDD" id="cd00756">
    <property type="entry name" value="MoaE"/>
    <property type="match status" value="1"/>
</dbReference>
<evidence type="ECO:0000256" key="2">
    <source>
        <dbReference type="ARBA" id="ARBA00005426"/>
    </source>
</evidence>
<dbReference type="OrthoDB" id="9794429at2"/>
<comment type="subunit">
    <text evidence="7">Heterotetramer of 2 MoaD subunits and 2 MoaE subunits. Also stable as homodimer. The enzyme changes between these two forms during catalysis.</text>
</comment>
<protein>
    <recommendedName>
        <fullName evidence="9">Molybdopterin synthase catalytic subunit 1</fullName>
        <ecNumber evidence="3">2.8.1.12</ecNumber>
    </recommendedName>
    <alternativeName>
        <fullName evidence="13">MPT synthase subunit 2 1</fullName>
    </alternativeName>
    <alternativeName>
        <fullName evidence="10">Molybdenum cofactor biosynthesis protein E 1</fullName>
    </alternativeName>
    <alternativeName>
        <fullName evidence="11">Molybdopterin-converting factor large subunit 1</fullName>
    </alternativeName>
    <alternativeName>
        <fullName evidence="12">Molybdopterin-converting factor subunit 2 1</fullName>
    </alternativeName>
</protein>
<evidence type="ECO:0000256" key="14">
    <source>
        <dbReference type="SAM" id="MobiDB-lite"/>
    </source>
</evidence>
<feature type="region of interest" description="Disordered" evidence="14">
    <location>
        <begin position="1"/>
        <end position="22"/>
    </location>
</feature>
<dbReference type="InterPro" id="IPR036563">
    <property type="entry name" value="MoaE_sf"/>
</dbReference>
<keyword evidence="4" id="KW-0808">Transferase</keyword>
<evidence type="ECO:0000256" key="3">
    <source>
        <dbReference type="ARBA" id="ARBA00011950"/>
    </source>
</evidence>
<comment type="pathway">
    <text evidence="1">Cofactor biosynthesis; molybdopterin biosynthesis.</text>
</comment>
<keyword evidence="5" id="KW-0501">Molybdenum cofactor biosynthesis</keyword>
<organism evidence="15 16">
    <name type="scientific">Streptomyces mobaraensis</name>
    <name type="common">Streptoverticillium mobaraense</name>
    <dbReference type="NCBI Taxonomy" id="35621"/>
    <lineage>
        <taxon>Bacteria</taxon>
        <taxon>Bacillati</taxon>
        <taxon>Actinomycetota</taxon>
        <taxon>Actinomycetes</taxon>
        <taxon>Kitasatosporales</taxon>
        <taxon>Streptomycetaceae</taxon>
        <taxon>Streptomyces</taxon>
    </lineage>
</organism>
<evidence type="ECO:0000256" key="13">
    <source>
        <dbReference type="ARBA" id="ARBA00080739"/>
    </source>
</evidence>
<comment type="caution">
    <text evidence="15">The sequence shown here is derived from an EMBL/GenBank/DDBJ whole genome shotgun (WGS) entry which is preliminary data.</text>
</comment>